<evidence type="ECO:0000313" key="1">
    <source>
        <dbReference type="EMBL" id="MDQ0255299.1"/>
    </source>
</evidence>
<evidence type="ECO:0008006" key="3">
    <source>
        <dbReference type="Google" id="ProtNLM"/>
    </source>
</evidence>
<protein>
    <recommendedName>
        <fullName evidence="3">Sporulation histidine kinase inhibitor Sda</fullName>
    </recommendedName>
</protein>
<comment type="caution">
    <text evidence="1">The sequence shown here is derived from an EMBL/GenBank/DDBJ whole genome shotgun (WGS) entry which is preliminary data.</text>
</comment>
<evidence type="ECO:0000313" key="2">
    <source>
        <dbReference type="Proteomes" id="UP001230005"/>
    </source>
</evidence>
<dbReference type="Gene3D" id="1.10.287.1100">
    <property type="entry name" value="Sporulation inhibitor A"/>
    <property type="match status" value="1"/>
</dbReference>
<dbReference type="InterPro" id="IPR015064">
    <property type="entry name" value="Sda"/>
</dbReference>
<name>A0ABT9ZVN2_9BACI</name>
<dbReference type="SUPFAM" id="SSF100985">
    <property type="entry name" value="Sporulation inhibitor Sda"/>
    <property type="match status" value="1"/>
</dbReference>
<dbReference type="Pfam" id="PF08970">
    <property type="entry name" value="Sda"/>
    <property type="match status" value="1"/>
</dbReference>
<keyword evidence="2" id="KW-1185">Reference proteome</keyword>
<reference evidence="1 2" key="1">
    <citation type="submission" date="2023-07" db="EMBL/GenBank/DDBJ databases">
        <title>Genomic Encyclopedia of Type Strains, Phase IV (KMG-IV): sequencing the most valuable type-strain genomes for metagenomic binning, comparative biology and taxonomic classification.</title>
        <authorList>
            <person name="Goeker M."/>
        </authorList>
    </citation>
    <scope>NUCLEOTIDE SEQUENCE [LARGE SCALE GENOMIC DNA]</scope>
    <source>
        <strain evidence="1 2">DSM 9768</strain>
    </source>
</reference>
<dbReference type="InterPro" id="IPR036916">
    <property type="entry name" value="Sda_sf"/>
</dbReference>
<accession>A0ABT9ZVN2</accession>
<dbReference type="RefSeq" id="WP_307326239.1">
    <property type="nucleotide sequence ID" value="NZ_JAUSUG010000010.1"/>
</dbReference>
<organism evidence="1 2">
    <name type="scientific">Evansella vedderi</name>
    <dbReference type="NCBI Taxonomy" id="38282"/>
    <lineage>
        <taxon>Bacteria</taxon>
        <taxon>Bacillati</taxon>
        <taxon>Bacillota</taxon>
        <taxon>Bacilli</taxon>
        <taxon>Bacillales</taxon>
        <taxon>Bacillaceae</taxon>
        <taxon>Evansella</taxon>
    </lineage>
</organism>
<dbReference type="Proteomes" id="UP001230005">
    <property type="component" value="Unassembled WGS sequence"/>
</dbReference>
<gene>
    <name evidence="1" type="ORF">J2S74_002681</name>
</gene>
<dbReference type="EMBL" id="JAUSUG010000010">
    <property type="protein sequence ID" value="MDQ0255299.1"/>
    <property type="molecule type" value="Genomic_DNA"/>
</dbReference>
<sequence>MDRLSDEMLIETYFLSAKLKLSEEFLTLVLLEIHKRNLQPPVIT</sequence>
<proteinExistence type="predicted"/>